<dbReference type="OrthoDB" id="2992500at2759"/>
<gene>
    <name evidence="1" type="ORF">NLJ89_g3153</name>
</gene>
<accession>A0A9W8K300</accession>
<keyword evidence="2" id="KW-1185">Reference proteome</keyword>
<comment type="caution">
    <text evidence="1">The sequence shown here is derived from an EMBL/GenBank/DDBJ whole genome shotgun (WGS) entry which is preliminary data.</text>
</comment>
<name>A0A9W8K300_9AGAR</name>
<sequence length="357" mass="40906">MFGGEFNILRTIILPEDISTRLVSLTCLLCKDDVWDFLRLPSSTFPVLQRVEISFIHTLSTHQSPFTRDFTRCLDFSIFEDHPALNEATFHIFNCIHPLDFKLPWGRLTRVDLATAPMPPWIFLNIMNRASPSLIDGTFHVKFIQVRHRALLPRLIETTMPFLKRLRLVLIDPIFDTEFFALLTMPVLEKMNLEVFRSTAIGWELWLFVPMLKPTSASLRHLELKNLYLTRRPGVHIPKARRTSYSELEAILDIVPELEVLKLVPDVNVHLPTLEKIASGQLMPKLKILELFSTSTDVVLWMVRKRALEVGTSKRPAGGTRSLSQVDLWLRIEEVPEVVRNIRGAGVSEVVSVRGIA</sequence>
<evidence type="ECO:0000313" key="2">
    <source>
        <dbReference type="Proteomes" id="UP001148786"/>
    </source>
</evidence>
<proteinExistence type="predicted"/>
<organism evidence="1 2">
    <name type="scientific">Agrocybe chaxingu</name>
    <dbReference type="NCBI Taxonomy" id="84603"/>
    <lineage>
        <taxon>Eukaryota</taxon>
        <taxon>Fungi</taxon>
        <taxon>Dikarya</taxon>
        <taxon>Basidiomycota</taxon>
        <taxon>Agaricomycotina</taxon>
        <taxon>Agaricomycetes</taxon>
        <taxon>Agaricomycetidae</taxon>
        <taxon>Agaricales</taxon>
        <taxon>Agaricineae</taxon>
        <taxon>Strophariaceae</taxon>
        <taxon>Agrocybe</taxon>
    </lineage>
</organism>
<reference evidence="1" key="1">
    <citation type="submission" date="2022-07" db="EMBL/GenBank/DDBJ databases">
        <title>Genome Sequence of Agrocybe chaxingu.</title>
        <authorList>
            <person name="Buettner E."/>
        </authorList>
    </citation>
    <scope>NUCLEOTIDE SEQUENCE</scope>
    <source>
        <strain evidence="1">MP-N11</strain>
    </source>
</reference>
<dbReference type="AlphaFoldDB" id="A0A9W8K300"/>
<protein>
    <submittedName>
        <fullName evidence="1">Uncharacterized protein</fullName>
    </submittedName>
</protein>
<dbReference type="Proteomes" id="UP001148786">
    <property type="component" value="Unassembled WGS sequence"/>
</dbReference>
<dbReference type="EMBL" id="JANKHO010000219">
    <property type="protein sequence ID" value="KAJ3513075.1"/>
    <property type="molecule type" value="Genomic_DNA"/>
</dbReference>
<evidence type="ECO:0000313" key="1">
    <source>
        <dbReference type="EMBL" id="KAJ3513075.1"/>
    </source>
</evidence>